<keyword evidence="2" id="KW-0645">Protease</keyword>
<dbReference type="EMBL" id="JAUKPO010000019">
    <property type="protein sequence ID" value="MDO1449428.1"/>
    <property type="molecule type" value="Genomic_DNA"/>
</dbReference>
<dbReference type="RefSeq" id="WP_302040231.1">
    <property type="nucleotide sequence ID" value="NZ_JAUKPO010000019.1"/>
</dbReference>
<dbReference type="InterPro" id="IPR023828">
    <property type="entry name" value="Peptidase_S8_Ser-AS"/>
</dbReference>
<evidence type="ECO:0000259" key="7">
    <source>
        <dbReference type="Pfam" id="PF18962"/>
    </source>
</evidence>
<dbReference type="InterPro" id="IPR050131">
    <property type="entry name" value="Peptidase_S8_subtilisin-like"/>
</dbReference>
<evidence type="ECO:0000256" key="2">
    <source>
        <dbReference type="ARBA" id="ARBA00022670"/>
    </source>
</evidence>
<dbReference type="PRINTS" id="PR00723">
    <property type="entry name" value="SUBTILISIN"/>
</dbReference>
<evidence type="ECO:0000313" key="8">
    <source>
        <dbReference type="EMBL" id="MDO1449428.1"/>
    </source>
</evidence>
<dbReference type="Pfam" id="PF18962">
    <property type="entry name" value="Por_Secre_tail"/>
    <property type="match status" value="1"/>
</dbReference>
<evidence type="ECO:0000256" key="5">
    <source>
        <dbReference type="PROSITE-ProRule" id="PRU01240"/>
    </source>
</evidence>
<dbReference type="SUPFAM" id="SSF52743">
    <property type="entry name" value="Subtilisin-like"/>
    <property type="match status" value="1"/>
</dbReference>
<comment type="caution">
    <text evidence="5">Lacks conserved residue(s) required for the propagation of feature annotation.</text>
</comment>
<dbReference type="CDD" id="cd05562">
    <property type="entry name" value="Peptidases_S53_like"/>
    <property type="match status" value="1"/>
</dbReference>
<gene>
    <name evidence="8" type="ORF">Q0590_24345</name>
</gene>
<feature type="domain" description="Secretion system C-terminal sorting" evidence="7">
    <location>
        <begin position="900"/>
        <end position="961"/>
    </location>
</feature>
<keyword evidence="9" id="KW-1185">Reference proteome</keyword>
<evidence type="ECO:0000256" key="1">
    <source>
        <dbReference type="ARBA" id="ARBA00011073"/>
    </source>
</evidence>
<dbReference type="Gene3D" id="3.40.50.200">
    <property type="entry name" value="Peptidase S8/S53 domain"/>
    <property type="match status" value="2"/>
</dbReference>
<feature type="domain" description="Peptidase S8/S53" evidence="6">
    <location>
        <begin position="437"/>
        <end position="596"/>
    </location>
</feature>
<comment type="caution">
    <text evidence="8">The sequence shown here is derived from an EMBL/GenBank/DDBJ whole genome shotgun (WGS) entry which is preliminary data.</text>
</comment>
<dbReference type="NCBIfam" id="TIGR04183">
    <property type="entry name" value="Por_Secre_tail"/>
    <property type="match status" value="1"/>
</dbReference>
<reference evidence="8" key="1">
    <citation type="submission" date="2023-07" db="EMBL/GenBank/DDBJ databases">
        <title>The genome sequence of Rhodocytophaga aerolata KACC 12507.</title>
        <authorList>
            <person name="Zhang X."/>
        </authorList>
    </citation>
    <scope>NUCLEOTIDE SEQUENCE</scope>
    <source>
        <strain evidence="8">KACC 12507</strain>
    </source>
</reference>
<name>A0ABT8RE12_9BACT</name>
<accession>A0ABT8RE12</accession>
<evidence type="ECO:0000313" key="9">
    <source>
        <dbReference type="Proteomes" id="UP001168528"/>
    </source>
</evidence>
<evidence type="ECO:0000256" key="3">
    <source>
        <dbReference type="ARBA" id="ARBA00022801"/>
    </source>
</evidence>
<keyword evidence="3" id="KW-0378">Hydrolase</keyword>
<dbReference type="InterPro" id="IPR000209">
    <property type="entry name" value="Peptidase_S8/S53_dom"/>
</dbReference>
<comment type="similarity">
    <text evidence="1 5">Belongs to the peptidase S8 family.</text>
</comment>
<dbReference type="Pfam" id="PF00082">
    <property type="entry name" value="Peptidase_S8"/>
    <property type="match status" value="1"/>
</dbReference>
<dbReference type="PANTHER" id="PTHR43806:SF11">
    <property type="entry name" value="CEREVISIN-RELATED"/>
    <property type="match status" value="1"/>
</dbReference>
<dbReference type="PROSITE" id="PS00138">
    <property type="entry name" value="SUBTILASE_SER"/>
    <property type="match status" value="1"/>
</dbReference>
<sequence>MRKSTLFRWLNLGWLASILLVIPFAATAQLQPGTKLILPESMKKTSKVTADLSKVAQEFTEYQSRPNARTEPFVPSNSYIQLRQGRYVVIDAIAQQDVQALQKDLQALGAIGITTFGRWVSAQLPLEQISNLFAVPSMRFVRPAYKPRSKVGFVESQGDKAQRSDLARQQFKVDGKGVKVGVLSDSYNNLTGERLSIRTGDLPGPENPNGYTEPVEVLSELSGGGTDEGRAIMEIIHDVAPGAQLSFHTASNGIADYAQGILRLQKAGCQVIMDDIGYLGEPYYQDGIVSQAIDQVVQKGSVYFSAAGNYNRSSYEKAFQPSGINLVEGEAHDFGDGNPFLPITIPSGAEVIFILQWADPFFSISGGKGAQTDLDLYLVNLSQRRIVAASQFDNLGNDPLEGIIFTNTGPTATFALSIEKIAGPNPELVKMISYDIVFPAGREDFTYSSTISDHANARGAIAVGAARYTQTPAFGVAAPVIEPFSSAGGTPILYDSLGNRIKPIIRQKPEITAPDGANTTFFIPGLDLEEDGFANFFGTSASAPHAAGVAALLLEAAGLRYSPAQVRDILQQTALDMNDPFTPGFDSGFDFGTGYGLVQADKALEKAIQTTSVQRLVLVNADNGQEIRTLLDGDLLNLAALPTRNLNIVAITAPEKVGSVLFSFNGRSVTENQLPYALGGDFVTTPYRYKPLTPELTPGTYSLTATPYTGANQSGTEGLSLSVQFRVVEGTVESFTLVDAVTHQDLGELTDLLLIDLAWLPSEQVNIRANTNPERVGSVVFEYSVWSYIPPYETSTIRVVENRPPYALGGDFVSDPVRYRPLADSLLGPGDYVLKATTYAGSGGGGQAGGTKLIRFSIINSAAQAQPVALAGNTQDVTRGNGQAVGVQVPGLSTTPAMGVYPNPSRGTFTLRHPVRATVTVLDVKGQVVYTGETDGLGNTQVDISGRPAGLYVIRVNDGVSARTIRVMKQ</sequence>
<dbReference type="PANTHER" id="PTHR43806">
    <property type="entry name" value="PEPTIDASE S8"/>
    <property type="match status" value="1"/>
</dbReference>
<dbReference type="InterPro" id="IPR026444">
    <property type="entry name" value="Secre_tail"/>
</dbReference>
<organism evidence="8 9">
    <name type="scientific">Rhodocytophaga aerolata</name>
    <dbReference type="NCBI Taxonomy" id="455078"/>
    <lineage>
        <taxon>Bacteria</taxon>
        <taxon>Pseudomonadati</taxon>
        <taxon>Bacteroidota</taxon>
        <taxon>Cytophagia</taxon>
        <taxon>Cytophagales</taxon>
        <taxon>Rhodocytophagaceae</taxon>
        <taxon>Rhodocytophaga</taxon>
    </lineage>
</organism>
<dbReference type="InterPro" id="IPR034075">
    <property type="entry name" value="Glr3161-like_dom"/>
</dbReference>
<protein>
    <submittedName>
        <fullName evidence="8">S8 family serine peptidase</fullName>
    </submittedName>
</protein>
<proteinExistence type="inferred from homology"/>
<dbReference type="Proteomes" id="UP001168528">
    <property type="component" value="Unassembled WGS sequence"/>
</dbReference>
<evidence type="ECO:0000259" key="6">
    <source>
        <dbReference type="Pfam" id="PF00082"/>
    </source>
</evidence>
<dbReference type="InterPro" id="IPR015500">
    <property type="entry name" value="Peptidase_S8_subtilisin-rel"/>
</dbReference>
<keyword evidence="4" id="KW-0720">Serine protease</keyword>
<dbReference type="PROSITE" id="PS51892">
    <property type="entry name" value="SUBTILASE"/>
    <property type="match status" value="1"/>
</dbReference>
<evidence type="ECO:0000256" key="4">
    <source>
        <dbReference type="ARBA" id="ARBA00022825"/>
    </source>
</evidence>
<dbReference type="InterPro" id="IPR036852">
    <property type="entry name" value="Peptidase_S8/S53_dom_sf"/>
</dbReference>